<keyword evidence="11" id="KW-1185">Reference proteome</keyword>
<dbReference type="Pfam" id="PF05525">
    <property type="entry name" value="Branch_AA_trans"/>
    <property type="match status" value="1"/>
</dbReference>
<evidence type="ECO:0000256" key="5">
    <source>
        <dbReference type="ARBA" id="ARBA00022692"/>
    </source>
</evidence>
<dbReference type="EMBL" id="JASSPP010000006">
    <property type="protein sequence ID" value="MDK9580744.1"/>
    <property type="molecule type" value="Genomic_DNA"/>
</dbReference>
<keyword evidence="8 9" id="KW-0472">Membrane</keyword>
<keyword evidence="4" id="KW-1003">Cell membrane</keyword>
<dbReference type="NCBIfam" id="TIGR00796">
    <property type="entry name" value="livcs"/>
    <property type="match status" value="1"/>
</dbReference>
<feature type="transmembrane region" description="Helical" evidence="9">
    <location>
        <begin position="297"/>
        <end position="316"/>
    </location>
</feature>
<evidence type="ECO:0000313" key="11">
    <source>
        <dbReference type="Proteomes" id="UP001225134"/>
    </source>
</evidence>
<dbReference type="InterPro" id="IPR004685">
    <property type="entry name" value="Brnchd-chn_aa_trnsp_Livcs"/>
</dbReference>
<accession>A0ABT7HJP6</accession>
<evidence type="ECO:0000256" key="2">
    <source>
        <dbReference type="ARBA" id="ARBA00008540"/>
    </source>
</evidence>
<dbReference type="Proteomes" id="UP001225134">
    <property type="component" value="Unassembled WGS sequence"/>
</dbReference>
<feature type="transmembrane region" description="Helical" evidence="9">
    <location>
        <begin position="219"/>
        <end position="242"/>
    </location>
</feature>
<dbReference type="PANTHER" id="PTHR30588:SF0">
    <property type="entry name" value="BRANCHED-CHAIN AMINO ACID PERMEASE BRNQ"/>
    <property type="match status" value="1"/>
</dbReference>
<feature type="transmembrane region" description="Helical" evidence="9">
    <location>
        <begin position="74"/>
        <end position="95"/>
    </location>
</feature>
<evidence type="ECO:0000256" key="9">
    <source>
        <dbReference type="SAM" id="Phobius"/>
    </source>
</evidence>
<evidence type="ECO:0000313" key="10">
    <source>
        <dbReference type="EMBL" id="MDK9580744.1"/>
    </source>
</evidence>
<feature type="transmembrane region" description="Helical" evidence="9">
    <location>
        <begin position="322"/>
        <end position="345"/>
    </location>
</feature>
<keyword evidence="5 9" id="KW-0812">Transmembrane</keyword>
<evidence type="ECO:0000256" key="1">
    <source>
        <dbReference type="ARBA" id="ARBA00004651"/>
    </source>
</evidence>
<organism evidence="10 11">
    <name type="scientific">Sneathia sanguinegens</name>
    <dbReference type="NCBI Taxonomy" id="40543"/>
    <lineage>
        <taxon>Bacteria</taxon>
        <taxon>Fusobacteriati</taxon>
        <taxon>Fusobacteriota</taxon>
        <taxon>Fusobacteriia</taxon>
        <taxon>Fusobacteriales</taxon>
        <taxon>Leptotrichiaceae</taxon>
        <taxon>Sneathia</taxon>
    </lineage>
</organism>
<evidence type="ECO:0000256" key="8">
    <source>
        <dbReference type="ARBA" id="ARBA00023136"/>
    </source>
</evidence>
<feature type="transmembrane region" description="Helical" evidence="9">
    <location>
        <begin position="145"/>
        <end position="165"/>
    </location>
</feature>
<feature type="transmembrane region" description="Helical" evidence="9">
    <location>
        <begin position="262"/>
        <end position="285"/>
    </location>
</feature>
<sequence>MKDLKKTLILGFALFAMFFGAGNVFLPSYIGIKVGNNLLISIIGFLLTAVGLPLLGLLVVIKNKGEYMKVFAPLGSRIANIFLFISFMLIGPILAMPRLASTSYEMGILPIFPNANRLVVTAIFFLIALILSINKSKVVERIGEYLTPLLILTLVILIFVGIISVKGDNETVIVARPFIFSFIEGYNTLDAIASVIFAKMIYDTVKNEENPMKISIRASLIATICLAFVYSGLIYLGNRIVVESGKHLSRTTLILEITKKLLGIYGIYILTIIVLLACITTAIGLISSVSNYLAGRFSYKILAIVITAIAFIISQLEVDSIIALSAPILSIFYPVLIFLLFFSLLKRK</sequence>
<keyword evidence="7 9" id="KW-1133">Transmembrane helix</keyword>
<name>A0ABT7HJP6_9FUSO</name>
<keyword evidence="3" id="KW-0813">Transport</keyword>
<dbReference type="PANTHER" id="PTHR30588">
    <property type="entry name" value="BRANCHED-CHAIN AMINO ACID TRANSPORT SYSTEM 2 CARRIER PROTEIN"/>
    <property type="match status" value="1"/>
</dbReference>
<comment type="caution">
    <text evidence="10">The sequence shown here is derived from an EMBL/GenBank/DDBJ whole genome shotgun (WGS) entry which is preliminary data.</text>
</comment>
<protein>
    <submittedName>
        <fullName evidence="10">Branched-chain amino acid transport system II carrier protein</fullName>
    </submittedName>
</protein>
<reference evidence="10 11" key="1">
    <citation type="submission" date="2023-06" db="EMBL/GenBank/DDBJ databases">
        <title>Antibody response to the Sneathia vaginalis cytopathogenic toxin A during pregnancy.</title>
        <authorList>
            <person name="Mccoy Z.T."/>
            <person name="Serrano M.G."/>
            <person name="Spaine K."/>
            <person name="Edwards D.J."/>
            <person name="Buck G.A."/>
            <person name="Jefferson K."/>
        </authorList>
    </citation>
    <scope>NUCLEOTIDE SEQUENCE [LARGE SCALE GENOMIC DNA]</scope>
    <source>
        <strain evidence="10 11">CCUG 42621</strain>
    </source>
</reference>
<keyword evidence="6" id="KW-0029">Amino-acid transport</keyword>
<feature type="transmembrane region" description="Helical" evidence="9">
    <location>
        <begin position="7"/>
        <end position="26"/>
    </location>
</feature>
<comment type="similarity">
    <text evidence="2">Belongs to the branched chain amino acid transporter family.</text>
</comment>
<evidence type="ECO:0000256" key="4">
    <source>
        <dbReference type="ARBA" id="ARBA00022475"/>
    </source>
</evidence>
<comment type="subcellular location">
    <subcellularLocation>
        <location evidence="1">Cell membrane</location>
        <topology evidence="1">Multi-pass membrane protein</topology>
    </subcellularLocation>
</comment>
<feature type="transmembrane region" description="Helical" evidence="9">
    <location>
        <begin position="38"/>
        <end position="62"/>
    </location>
</feature>
<evidence type="ECO:0000256" key="3">
    <source>
        <dbReference type="ARBA" id="ARBA00022448"/>
    </source>
</evidence>
<proteinExistence type="inferred from homology"/>
<evidence type="ECO:0000256" key="7">
    <source>
        <dbReference type="ARBA" id="ARBA00022989"/>
    </source>
</evidence>
<feature type="transmembrane region" description="Helical" evidence="9">
    <location>
        <begin position="115"/>
        <end position="133"/>
    </location>
</feature>
<feature type="transmembrane region" description="Helical" evidence="9">
    <location>
        <begin position="177"/>
        <end position="198"/>
    </location>
</feature>
<evidence type="ECO:0000256" key="6">
    <source>
        <dbReference type="ARBA" id="ARBA00022970"/>
    </source>
</evidence>
<dbReference type="RefSeq" id="WP_285153014.1">
    <property type="nucleotide sequence ID" value="NZ_JASSPP010000006.1"/>
</dbReference>
<gene>
    <name evidence="10" type="primary">brnQ</name>
    <name evidence="10" type="ORF">QQA45_04345</name>
</gene>